<keyword evidence="3" id="KW-0677">Repeat</keyword>
<feature type="region of interest" description="Disordered" evidence="9">
    <location>
        <begin position="52"/>
        <end position="148"/>
    </location>
</feature>
<evidence type="ECO:0000313" key="10">
    <source>
        <dbReference type="EMBL" id="KAK2097982.1"/>
    </source>
</evidence>
<comment type="subcellular location">
    <subcellularLocation>
        <location evidence="1">Nucleus</location>
    </subcellularLocation>
</comment>
<evidence type="ECO:0000256" key="9">
    <source>
        <dbReference type="SAM" id="MobiDB-lite"/>
    </source>
</evidence>
<protein>
    <submittedName>
        <fullName evidence="10">Sal-like protein 3</fullName>
    </submittedName>
</protein>
<sequence length="148" mass="15632">MDGQIPNTLLPEDFQDTMDSELAYNDKNTETLSSFDDCMNENSMEDDVELKDVAGDPSKPLLSYTGCPQLTGLKSVENRSGDSDRLSNDSSSAVGDLESHSVGSSALSSSSSSSSQALSLAPSNGESFRSKSPGPGTQEEPQEIALKT</sequence>
<evidence type="ECO:0000313" key="11">
    <source>
        <dbReference type="Proteomes" id="UP001266305"/>
    </source>
</evidence>
<keyword evidence="11" id="KW-1185">Reference proteome</keyword>
<evidence type="ECO:0000256" key="6">
    <source>
        <dbReference type="ARBA" id="ARBA00023015"/>
    </source>
</evidence>
<keyword evidence="4" id="KW-0863">Zinc-finger</keyword>
<proteinExistence type="predicted"/>
<feature type="compositionally biased region" description="Basic and acidic residues" evidence="9">
    <location>
        <begin position="76"/>
        <end position="87"/>
    </location>
</feature>
<reference evidence="10 11" key="1">
    <citation type="submission" date="2023-05" db="EMBL/GenBank/DDBJ databases">
        <title>B98-5 Cell Line De Novo Hybrid Assembly: An Optical Mapping Approach.</title>
        <authorList>
            <person name="Kananen K."/>
            <person name="Auerbach J.A."/>
            <person name="Kautto E."/>
            <person name="Blachly J.S."/>
        </authorList>
    </citation>
    <scope>NUCLEOTIDE SEQUENCE [LARGE SCALE GENOMIC DNA]</scope>
    <source>
        <strain evidence="10">B95-8</strain>
        <tissue evidence="10">Cell line</tissue>
    </source>
</reference>
<dbReference type="EMBL" id="JASSZA010000011">
    <property type="protein sequence ID" value="KAK2097982.1"/>
    <property type="molecule type" value="Genomic_DNA"/>
</dbReference>
<keyword evidence="6" id="KW-0805">Transcription regulation</keyword>
<dbReference type="PANTHER" id="PTHR23233">
    <property type="entry name" value="SAL-LIKE PROTEIN"/>
    <property type="match status" value="1"/>
</dbReference>
<evidence type="ECO:0000256" key="8">
    <source>
        <dbReference type="ARBA" id="ARBA00023242"/>
    </source>
</evidence>
<keyword evidence="5" id="KW-0862">Zinc</keyword>
<dbReference type="PANTHER" id="PTHR23233:SF46">
    <property type="entry name" value="SAL-LIKE PROTEIN 3"/>
    <property type="match status" value="1"/>
</dbReference>
<keyword evidence="7" id="KW-0804">Transcription</keyword>
<gene>
    <name evidence="10" type="primary">SALL3_3</name>
    <name evidence="10" type="ORF">P7K49_023433</name>
</gene>
<dbReference type="InterPro" id="IPR051565">
    <property type="entry name" value="Sal_C2H2-zinc-finger"/>
</dbReference>
<comment type="caution">
    <text evidence="10">The sequence shown here is derived from an EMBL/GenBank/DDBJ whole genome shotgun (WGS) entry which is preliminary data.</text>
</comment>
<dbReference type="Proteomes" id="UP001266305">
    <property type="component" value="Unassembled WGS sequence"/>
</dbReference>
<evidence type="ECO:0000256" key="5">
    <source>
        <dbReference type="ARBA" id="ARBA00022833"/>
    </source>
</evidence>
<evidence type="ECO:0000256" key="7">
    <source>
        <dbReference type="ARBA" id="ARBA00023163"/>
    </source>
</evidence>
<name>A0ABQ9ULM3_SAGOE</name>
<keyword evidence="8" id="KW-0539">Nucleus</keyword>
<keyword evidence="2" id="KW-0479">Metal-binding</keyword>
<feature type="compositionally biased region" description="Low complexity" evidence="9">
    <location>
        <begin position="100"/>
        <end position="123"/>
    </location>
</feature>
<organism evidence="10 11">
    <name type="scientific">Saguinus oedipus</name>
    <name type="common">Cotton-top tamarin</name>
    <name type="synonym">Oedipomidas oedipus</name>
    <dbReference type="NCBI Taxonomy" id="9490"/>
    <lineage>
        <taxon>Eukaryota</taxon>
        <taxon>Metazoa</taxon>
        <taxon>Chordata</taxon>
        <taxon>Craniata</taxon>
        <taxon>Vertebrata</taxon>
        <taxon>Euteleostomi</taxon>
        <taxon>Mammalia</taxon>
        <taxon>Eutheria</taxon>
        <taxon>Euarchontoglires</taxon>
        <taxon>Primates</taxon>
        <taxon>Haplorrhini</taxon>
        <taxon>Platyrrhini</taxon>
        <taxon>Cebidae</taxon>
        <taxon>Callitrichinae</taxon>
        <taxon>Saguinus</taxon>
    </lineage>
</organism>
<evidence type="ECO:0000256" key="3">
    <source>
        <dbReference type="ARBA" id="ARBA00022737"/>
    </source>
</evidence>
<accession>A0ABQ9ULM3</accession>
<evidence type="ECO:0000256" key="1">
    <source>
        <dbReference type="ARBA" id="ARBA00004123"/>
    </source>
</evidence>
<evidence type="ECO:0000256" key="2">
    <source>
        <dbReference type="ARBA" id="ARBA00022723"/>
    </source>
</evidence>
<evidence type="ECO:0000256" key="4">
    <source>
        <dbReference type="ARBA" id="ARBA00022771"/>
    </source>
</evidence>